<evidence type="ECO:0000313" key="9">
    <source>
        <dbReference type="EMBL" id="OGY51522.1"/>
    </source>
</evidence>
<evidence type="ECO:0000259" key="8">
    <source>
        <dbReference type="Pfam" id="PF07669"/>
    </source>
</evidence>
<evidence type="ECO:0000256" key="3">
    <source>
        <dbReference type="ARBA" id="ARBA00022679"/>
    </source>
</evidence>
<dbReference type="EMBL" id="MHIM01000034">
    <property type="protein sequence ID" value="OGY51522.1"/>
    <property type="molecule type" value="Genomic_DNA"/>
</dbReference>
<dbReference type="PANTHER" id="PTHR33841">
    <property type="entry name" value="DNA METHYLTRANSFERASE YEEA-RELATED"/>
    <property type="match status" value="1"/>
</dbReference>
<keyword evidence="6" id="KW-0238">DNA-binding</keyword>
<comment type="catalytic activity">
    <reaction evidence="7">
        <text>a 2'-deoxyadenosine in DNA + S-adenosyl-L-methionine = an N(6)-methyl-2'-deoxyadenosine in DNA + S-adenosyl-L-homocysteine + H(+)</text>
        <dbReference type="Rhea" id="RHEA:15197"/>
        <dbReference type="Rhea" id="RHEA-COMP:12418"/>
        <dbReference type="Rhea" id="RHEA-COMP:12419"/>
        <dbReference type="ChEBI" id="CHEBI:15378"/>
        <dbReference type="ChEBI" id="CHEBI:57856"/>
        <dbReference type="ChEBI" id="CHEBI:59789"/>
        <dbReference type="ChEBI" id="CHEBI:90615"/>
        <dbReference type="ChEBI" id="CHEBI:90616"/>
        <dbReference type="EC" id="2.1.1.72"/>
    </reaction>
</comment>
<dbReference type="Gene3D" id="3.40.50.150">
    <property type="entry name" value="Vaccinia Virus protein VP39"/>
    <property type="match status" value="1"/>
</dbReference>
<evidence type="ECO:0000256" key="7">
    <source>
        <dbReference type="ARBA" id="ARBA00047942"/>
    </source>
</evidence>
<dbReference type="PANTHER" id="PTHR33841:SF6">
    <property type="entry name" value="TYPE II METHYLTRANSFERASE M.HINDII"/>
    <property type="match status" value="1"/>
</dbReference>
<dbReference type="EC" id="2.1.1.72" evidence="1"/>
<evidence type="ECO:0000313" key="10">
    <source>
        <dbReference type="Proteomes" id="UP000177376"/>
    </source>
</evidence>
<dbReference type="Proteomes" id="UP000177376">
    <property type="component" value="Unassembled WGS sequence"/>
</dbReference>
<dbReference type="SUPFAM" id="SSF53335">
    <property type="entry name" value="S-adenosyl-L-methionine-dependent methyltransferases"/>
    <property type="match status" value="1"/>
</dbReference>
<dbReference type="InterPro" id="IPR002052">
    <property type="entry name" value="DNA_methylase_N6_adenine_CS"/>
</dbReference>
<dbReference type="PROSITE" id="PS00092">
    <property type="entry name" value="N6_MTASE"/>
    <property type="match status" value="1"/>
</dbReference>
<evidence type="ECO:0000256" key="2">
    <source>
        <dbReference type="ARBA" id="ARBA00022603"/>
    </source>
</evidence>
<keyword evidence="4" id="KW-0949">S-adenosyl-L-methionine</keyword>
<dbReference type="PRINTS" id="PR00507">
    <property type="entry name" value="N12N6MTFRASE"/>
</dbReference>
<dbReference type="InterPro" id="IPR029063">
    <property type="entry name" value="SAM-dependent_MTases_sf"/>
</dbReference>
<comment type="caution">
    <text evidence="9">The sequence shown here is derived from an EMBL/GenBank/DDBJ whole genome shotgun (WGS) entry which is preliminary data.</text>
</comment>
<reference evidence="9 10" key="1">
    <citation type="journal article" date="2016" name="Nat. Commun.">
        <title>Thousands of microbial genomes shed light on interconnected biogeochemical processes in an aquifer system.</title>
        <authorList>
            <person name="Anantharaman K."/>
            <person name="Brown C.T."/>
            <person name="Hug L.A."/>
            <person name="Sharon I."/>
            <person name="Castelle C.J."/>
            <person name="Probst A.J."/>
            <person name="Thomas B.C."/>
            <person name="Singh A."/>
            <person name="Wilkins M.J."/>
            <person name="Karaoz U."/>
            <person name="Brodie E.L."/>
            <person name="Williams K.H."/>
            <person name="Hubbard S.S."/>
            <person name="Banfield J.F."/>
        </authorList>
    </citation>
    <scope>NUCLEOTIDE SEQUENCE [LARGE SCALE GENOMIC DNA]</scope>
</reference>
<evidence type="ECO:0000256" key="5">
    <source>
        <dbReference type="ARBA" id="ARBA00022747"/>
    </source>
</evidence>
<dbReference type="GO" id="GO:0009007">
    <property type="term" value="F:site-specific DNA-methyltransferase (adenine-specific) activity"/>
    <property type="evidence" value="ECO:0007669"/>
    <property type="project" value="UniProtKB-EC"/>
</dbReference>
<keyword evidence="5" id="KW-0680">Restriction system</keyword>
<dbReference type="GO" id="GO:0003677">
    <property type="term" value="F:DNA binding"/>
    <property type="evidence" value="ECO:0007669"/>
    <property type="project" value="UniProtKB-KW"/>
</dbReference>
<feature type="domain" description="Type II methyltransferase M.TaqI-like" evidence="8">
    <location>
        <begin position="439"/>
        <end position="662"/>
    </location>
</feature>
<accession>A0A1G1YGQ7</accession>
<organism evidence="9 10">
    <name type="scientific">Candidatus Buchananbacteria bacterium RIFCSPLOWO2_01_FULL_39_33</name>
    <dbReference type="NCBI Taxonomy" id="1797543"/>
    <lineage>
        <taxon>Bacteria</taxon>
        <taxon>Candidatus Buchananiibacteriota</taxon>
    </lineage>
</organism>
<name>A0A1G1YGQ7_9BACT</name>
<dbReference type="GO" id="GO:0009307">
    <property type="term" value="P:DNA restriction-modification system"/>
    <property type="evidence" value="ECO:0007669"/>
    <property type="project" value="UniProtKB-KW"/>
</dbReference>
<gene>
    <name evidence="9" type="ORF">A3A02_01800</name>
</gene>
<evidence type="ECO:0000256" key="4">
    <source>
        <dbReference type="ARBA" id="ARBA00022691"/>
    </source>
</evidence>
<protein>
    <recommendedName>
        <fullName evidence="1">site-specific DNA-methyltransferase (adenine-specific)</fullName>
        <ecNumber evidence="1">2.1.1.72</ecNumber>
    </recommendedName>
</protein>
<evidence type="ECO:0000256" key="1">
    <source>
        <dbReference type="ARBA" id="ARBA00011900"/>
    </source>
</evidence>
<keyword evidence="2" id="KW-0489">Methyltransferase</keyword>
<dbReference type="InterPro" id="IPR050953">
    <property type="entry name" value="N4_N6_ade-DNA_methylase"/>
</dbReference>
<keyword evidence="3" id="KW-0808">Transferase</keyword>
<evidence type="ECO:0000256" key="6">
    <source>
        <dbReference type="ARBA" id="ARBA00023125"/>
    </source>
</evidence>
<dbReference type="InterPro" id="IPR011639">
    <property type="entry name" value="MethylTrfase_TaqI-like_dom"/>
</dbReference>
<dbReference type="AlphaFoldDB" id="A0A1G1YGQ7"/>
<proteinExistence type="predicted"/>
<dbReference type="Pfam" id="PF07669">
    <property type="entry name" value="Eco57I"/>
    <property type="match status" value="1"/>
</dbReference>
<sequence length="1079" mass="126341">MNLNISQLKSKWDKEKTSYTKKEIGDGVQIFVKEVLQSPEIFNLKRGLNSTSLEKRRNEFKEEEKKKAARHADVVIFIDADIVIPMEIEKYQNIKVGEKQIIQYQLDWNENSNRRYGILTDGDTWRFYNNNEYREFTLAEIFNKTDLFLEFWQEYIKPEFYYLAFFEKKGQKSLFKEAEILHVEEYRQIFFEDITKLIRSFKNKINIEGYLSSLDKKGREKRAVELTYAYIIQFILYKTLVDNEFGKFKKDFMDRQGAIYDALKSRQYKGILSIIEGISQTISGSIYHPFKKEQDFINQTLVDLIHQPKNELHEVSPWLDIFVFIKKYNFANVRNEIFGYIYENYLKELYEDTKKGQYFTDPAVVDFMLDVVGYTAKEVKNSLYYDRYGERGFDNHISIIDPSCGCGTFLYSAVDRIIAGTGYGSEKASRRLEHLISQSVFGLDIEEFPLYLAEMNVLMRMLPMILHKEYINPVDEKIKVFKTNDSVAEFLDTAIKNTINDIDVAYQKNNGQISLFTEKLNLGYVSYVRDEGDLSEMKKSLENHAIPRRRFDFVIGNPPYVAYNECSKQNVLIFELMKRGKVKLNDIYGVNLHSIPSRQKKYSPKPNLYAFFIALGIALLKDGAKICYIVPQTLLTAGDLDVLRYHLAKFTTIEKIITFSGKMFLGRGLKQDKPVATSSLIFVIKRATPDSLHQVDITHYKNSNDDINKCLANIKAGKKIVRKKILQGKLLQNVSNWNFIKQDRDFLDFYEEYKNSSEDISIYYNHATADHYFKSRFYFDGGGNINEAKITNEDKNSFEIFNYRNNIYDNFKICRGLKFYPKSESIIFPQGSQGKSVFLQKYKIIWRTKEPKIFQYCDRDIILVGNQSLTITSNNKIEVFYLIALLNSKIIKILLLSNLKLENEQSYLLPITGIKEFVRVPKITKDNQFIKDEIIKRTDEILALEDIKLADLVDFSQVMMQKFDQVAVEDDNLILIKDDKKMKYPILKDKNLVADAIRNRYFNGKLFKDKQISLAELKDSPMINFERQKKIKDYLDDLVFALYFKASIKKIGLEKAGEIKLICQQNKFYKILEKSNYTI</sequence>
<dbReference type="GO" id="GO:0032259">
    <property type="term" value="P:methylation"/>
    <property type="evidence" value="ECO:0007669"/>
    <property type="project" value="UniProtKB-KW"/>
</dbReference>